<dbReference type="InterPro" id="IPR017871">
    <property type="entry name" value="ABC_transporter-like_CS"/>
</dbReference>
<proteinExistence type="predicted"/>
<dbReference type="InterPro" id="IPR027417">
    <property type="entry name" value="P-loop_NTPase"/>
</dbReference>
<accession>A0A3N2BEG2</accession>
<dbReference type="PROSITE" id="PS50893">
    <property type="entry name" value="ABC_TRANSPORTER_2"/>
    <property type="match status" value="1"/>
</dbReference>
<dbReference type="Pfam" id="PF00005">
    <property type="entry name" value="ABC_tran"/>
    <property type="match status" value="1"/>
</dbReference>
<dbReference type="InterPro" id="IPR011527">
    <property type="entry name" value="ABC1_TM_dom"/>
</dbReference>
<feature type="transmembrane region" description="Helical" evidence="5">
    <location>
        <begin position="260"/>
        <end position="279"/>
    </location>
</feature>
<dbReference type="GO" id="GO:0015421">
    <property type="term" value="F:ABC-type oligopeptide transporter activity"/>
    <property type="evidence" value="ECO:0007669"/>
    <property type="project" value="TreeGrafter"/>
</dbReference>
<feature type="transmembrane region" description="Helical" evidence="5">
    <location>
        <begin position="73"/>
        <end position="99"/>
    </location>
</feature>
<evidence type="ECO:0000313" key="9">
    <source>
        <dbReference type="Proteomes" id="UP000280668"/>
    </source>
</evidence>
<dbReference type="AlphaFoldDB" id="A0A3N2BEG2"/>
<dbReference type="Gene3D" id="1.20.1560.10">
    <property type="entry name" value="ABC transporter type 1, transmembrane domain"/>
    <property type="match status" value="1"/>
</dbReference>
<organism evidence="8 9">
    <name type="scientific">Bogoriella caseilytica</name>
    <dbReference type="NCBI Taxonomy" id="56055"/>
    <lineage>
        <taxon>Bacteria</taxon>
        <taxon>Bacillati</taxon>
        <taxon>Actinomycetota</taxon>
        <taxon>Actinomycetes</taxon>
        <taxon>Micrococcales</taxon>
        <taxon>Bogoriellaceae</taxon>
        <taxon>Bogoriella</taxon>
    </lineage>
</organism>
<dbReference type="PANTHER" id="PTHR43394:SF1">
    <property type="entry name" value="ATP-BINDING CASSETTE SUB-FAMILY B MEMBER 10, MITOCHONDRIAL"/>
    <property type="match status" value="1"/>
</dbReference>
<feature type="domain" description="ABC transmembrane type-1" evidence="7">
    <location>
        <begin position="34"/>
        <end position="314"/>
    </location>
</feature>
<evidence type="ECO:0000256" key="5">
    <source>
        <dbReference type="SAM" id="Phobius"/>
    </source>
</evidence>
<feature type="transmembrane region" description="Helical" evidence="5">
    <location>
        <begin position="146"/>
        <end position="165"/>
    </location>
</feature>
<evidence type="ECO:0000256" key="2">
    <source>
        <dbReference type="ARBA" id="ARBA00022692"/>
    </source>
</evidence>
<gene>
    <name evidence="8" type="ORF">EDD31_2009</name>
</gene>
<dbReference type="CDD" id="cd07346">
    <property type="entry name" value="ABC_6TM_exporters"/>
    <property type="match status" value="1"/>
</dbReference>
<evidence type="ECO:0000256" key="3">
    <source>
        <dbReference type="ARBA" id="ARBA00022989"/>
    </source>
</evidence>
<dbReference type="PROSITE" id="PS50929">
    <property type="entry name" value="ABC_TM1F"/>
    <property type="match status" value="1"/>
</dbReference>
<feature type="transmembrane region" description="Helical" evidence="5">
    <location>
        <begin position="31"/>
        <end position="53"/>
    </location>
</feature>
<dbReference type="GO" id="GO:0005886">
    <property type="term" value="C:plasma membrane"/>
    <property type="evidence" value="ECO:0007669"/>
    <property type="project" value="UniProtKB-SubCell"/>
</dbReference>
<dbReference type="GO" id="GO:0005524">
    <property type="term" value="F:ATP binding"/>
    <property type="evidence" value="ECO:0007669"/>
    <property type="project" value="InterPro"/>
</dbReference>
<dbReference type="InterPro" id="IPR036640">
    <property type="entry name" value="ABC1_TM_sf"/>
</dbReference>
<evidence type="ECO:0000313" key="8">
    <source>
        <dbReference type="EMBL" id="ROR73622.1"/>
    </source>
</evidence>
<dbReference type="GO" id="GO:0016887">
    <property type="term" value="F:ATP hydrolysis activity"/>
    <property type="evidence" value="ECO:0007669"/>
    <property type="project" value="InterPro"/>
</dbReference>
<reference evidence="8 9" key="1">
    <citation type="submission" date="2018-11" db="EMBL/GenBank/DDBJ databases">
        <title>Sequencing the genomes of 1000 actinobacteria strains.</title>
        <authorList>
            <person name="Klenk H.-P."/>
        </authorList>
    </citation>
    <scope>NUCLEOTIDE SEQUENCE [LARGE SCALE GENOMIC DNA]</scope>
    <source>
        <strain evidence="8 9">DSM 11294</strain>
    </source>
</reference>
<dbReference type="Proteomes" id="UP000280668">
    <property type="component" value="Unassembled WGS sequence"/>
</dbReference>
<dbReference type="SUPFAM" id="SSF90123">
    <property type="entry name" value="ABC transporter transmembrane region"/>
    <property type="match status" value="1"/>
</dbReference>
<comment type="subcellular location">
    <subcellularLocation>
        <location evidence="1">Cell membrane</location>
        <topology evidence="1">Multi-pass membrane protein</topology>
    </subcellularLocation>
</comment>
<protein>
    <submittedName>
        <fullName evidence="8">ABC-type multidrug transport system fused ATPase/permease subunit</fullName>
    </submittedName>
</protein>
<evidence type="ECO:0000256" key="4">
    <source>
        <dbReference type="ARBA" id="ARBA00023136"/>
    </source>
</evidence>
<dbReference type="Gene3D" id="3.40.50.300">
    <property type="entry name" value="P-loop containing nucleotide triphosphate hydrolases"/>
    <property type="match status" value="1"/>
</dbReference>
<dbReference type="InterPro" id="IPR003439">
    <property type="entry name" value="ABC_transporter-like_ATP-bd"/>
</dbReference>
<evidence type="ECO:0000259" key="7">
    <source>
        <dbReference type="PROSITE" id="PS50929"/>
    </source>
</evidence>
<keyword evidence="9" id="KW-1185">Reference proteome</keyword>
<feature type="transmembrane region" description="Helical" evidence="5">
    <location>
        <begin position="291"/>
        <end position="312"/>
    </location>
</feature>
<dbReference type="InterPro" id="IPR039421">
    <property type="entry name" value="Type_1_exporter"/>
</dbReference>
<feature type="transmembrane region" description="Helical" evidence="5">
    <location>
        <begin position="171"/>
        <end position="190"/>
    </location>
</feature>
<dbReference type="PANTHER" id="PTHR43394">
    <property type="entry name" value="ATP-DEPENDENT PERMEASE MDL1, MITOCHONDRIAL"/>
    <property type="match status" value="1"/>
</dbReference>
<keyword evidence="4 5" id="KW-0472">Membrane</keyword>
<dbReference type="EMBL" id="RKHK01000001">
    <property type="protein sequence ID" value="ROR73622.1"/>
    <property type="molecule type" value="Genomic_DNA"/>
</dbReference>
<dbReference type="SUPFAM" id="SSF52540">
    <property type="entry name" value="P-loop containing nucleoside triphosphate hydrolases"/>
    <property type="match status" value="1"/>
</dbReference>
<name>A0A3N2BEG2_9MICO</name>
<dbReference type="Pfam" id="PF00664">
    <property type="entry name" value="ABC_membrane"/>
    <property type="match status" value="1"/>
</dbReference>
<comment type="caution">
    <text evidence="8">The sequence shown here is derived from an EMBL/GenBank/DDBJ whole genome shotgun (WGS) entry which is preliminary data.</text>
</comment>
<dbReference type="PROSITE" id="PS00211">
    <property type="entry name" value="ABC_TRANSPORTER_1"/>
    <property type="match status" value="1"/>
</dbReference>
<keyword evidence="2 5" id="KW-0812">Transmembrane</keyword>
<evidence type="ECO:0000256" key="1">
    <source>
        <dbReference type="ARBA" id="ARBA00004651"/>
    </source>
</evidence>
<keyword evidence="3 5" id="KW-1133">Transmembrane helix</keyword>
<evidence type="ECO:0000259" key="6">
    <source>
        <dbReference type="PROSITE" id="PS50893"/>
    </source>
</evidence>
<feature type="domain" description="ABC transporter" evidence="6">
    <location>
        <begin position="341"/>
        <end position="579"/>
    </location>
</feature>
<dbReference type="RefSeq" id="WP_245991117.1">
    <property type="nucleotide sequence ID" value="NZ_RKHK01000001.1"/>
</dbReference>
<sequence>MLEPLSGHPGHPPLTRPSRYLAWLAGRQKGLLSFALIMAIIEAASLAAVPFLLGRALDDGLESGLSAELLISVAWLVGIGILGAAAAAVGHIGEIGAWLNGAFRTSRLVGHHVTRTGDSVTEEMSTGEVVSTVATDSHHIGNLYELLPRLVGAVVAYLVVAVVVLQQNLALGLAVLIGLPVTATALSLLIKPLHTRQSKHREETGKLTSLGADTVTGLRVLRGIGGEDAFSTRYAEQSQRVRAAGVSVAHTSALLQGLQVLLPGLLVVAVVWFGARLTLTGEITPGQLVSFYGFTAFLTMPLQAATQFLTILTRARVGARKVTRVLATQPAAGSLAESEAADGEPLVATDSRPRELVDLTTGVRLAPGRMTALVSGTPDDAATLAQRLGRLDDHDGDVSYGGVLLSELPVAEVRRRIVVADATPQLFSGVLRDELDVRDTGTDASLLEAIDVAAAHDVLESMPEGLDGEITEKGRSLSGGQRQRVALARAVLTGAETVVLIEPTSAVDAHSEARIADRLTAHRAGLTTVVVTASPLVLDHADEVVFLESGPDGVSHEAARGTHRELIDTVPRYRAVVTRDVEEEQEEQDEITAVDQLTREHETEGACR</sequence>